<reference evidence="4" key="1">
    <citation type="submission" date="2011-07" db="EMBL/GenBank/DDBJ databases">
        <authorList>
            <consortium name="Caenorhabditis brenneri Sequencing and Analysis Consortium"/>
            <person name="Wilson R.K."/>
        </authorList>
    </citation>
    <scope>NUCLEOTIDE SEQUENCE [LARGE SCALE GENOMIC DNA]</scope>
    <source>
        <strain evidence="4">PB2801</strain>
    </source>
</reference>
<gene>
    <name evidence="3" type="ORF">CAEBREN_31904</name>
</gene>
<dbReference type="GO" id="GO:0051015">
    <property type="term" value="F:actin filament binding"/>
    <property type="evidence" value="ECO:0007669"/>
    <property type="project" value="InterPro"/>
</dbReference>
<dbReference type="OrthoDB" id="29742at2759"/>
<keyword evidence="4" id="KW-1185">Reference proteome</keyword>
<evidence type="ECO:0000256" key="1">
    <source>
        <dbReference type="ARBA" id="ARBA00004496"/>
    </source>
</evidence>
<dbReference type="InterPro" id="IPR036723">
    <property type="entry name" value="Alpha-catenin/vinculin-like_sf"/>
</dbReference>
<dbReference type="GO" id="GO:0007155">
    <property type="term" value="P:cell adhesion"/>
    <property type="evidence" value="ECO:0007669"/>
    <property type="project" value="InterPro"/>
</dbReference>
<organism evidence="4">
    <name type="scientific">Caenorhabditis brenneri</name>
    <name type="common">Nematode worm</name>
    <dbReference type="NCBI Taxonomy" id="135651"/>
    <lineage>
        <taxon>Eukaryota</taxon>
        <taxon>Metazoa</taxon>
        <taxon>Ecdysozoa</taxon>
        <taxon>Nematoda</taxon>
        <taxon>Chromadorea</taxon>
        <taxon>Rhabditida</taxon>
        <taxon>Rhabditina</taxon>
        <taxon>Rhabditomorpha</taxon>
        <taxon>Rhabditoidea</taxon>
        <taxon>Rhabditidae</taxon>
        <taxon>Peloderinae</taxon>
        <taxon>Caenorhabditis</taxon>
    </lineage>
</organism>
<sequence>MPVFHTKTIENILEPVAQQVSFEGLLNFESQNNTSENKLKIPLLM</sequence>
<dbReference type="Proteomes" id="UP000008068">
    <property type="component" value="Unassembled WGS sequence"/>
</dbReference>
<evidence type="ECO:0000256" key="2">
    <source>
        <dbReference type="ARBA" id="ARBA00022490"/>
    </source>
</evidence>
<dbReference type="HOGENOM" id="CLU_3208097_0_0_1"/>
<comment type="subcellular location">
    <subcellularLocation>
        <location evidence="1">Cytoplasm</location>
    </subcellularLocation>
</comment>
<dbReference type="Gene3D" id="1.20.120.230">
    <property type="entry name" value="Alpha-catenin/vinculin-like"/>
    <property type="match status" value="1"/>
</dbReference>
<name>G0PHD6_CAEBE</name>
<dbReference type="GO" id="GO:0005737">
    <property type="term" value="C:cytoplasm"/>
    <property type="evidence" value="ECO:0007669"/>
    <property type="project" value="UniProtKB-SubCell"/>
</dbReference>
<accession>G0PHD6</accession>
<proteinExistence type="predicted"/>
<dbReference type="InParanoid" id="G0PHD6"/>
<evidence type="ECO:0000313" key="4">
    <source>
        <dbReference type="Proteomes" id="UP000008068"/>
    </source>
</evidence>
<evidence type="ECO:0000313" key="3">
    <source>
        <dbReference type="EMBL" id="EGT56218.1"/>
    </source>
</evidence>
<protein>
    <submittedName>
        <fullName evidence="3">Uncharacterized protein</fullName>
    </submittedName>
</protein>
<keyword evidence="2" id="KW-0963">Cytoplasm</keyword>
<dbReference type="AlphaFoldDB" id="G0PHD6"/>
<dbReference type="EMBL" id="GL380473">
    <property type="protein sequence ID" value="EGT56218.1"/>
    <property type="molecule type" value="Genomic_DNA"/>
</dbReference>
<dbReference type="SUPFAM" id="SSF47220">
    <property type="entry name" value="alpha-catenin/vinculin-like"/>
    <property type="match status" value="1"/>
</dbReference>